<comment type="caution">
    <text evidence="1">The sequence shown here is derived from an EMBL/GenBank/DDBJ whole genome shotgun (WGS) entry which is preliminary data.</text>
</comment>
<name>A0A7W8YUA5_9SPHI</name>
<evidence type="ECO:0000313" key="2">
    <source>
        <dbReference type="Proteomes" id="UP000537718"/>
    </source>
</evidence>
<reference evidence="1 2" key="1">
    <citation type="submission" date="2020-08" db="EMBL/GenBank/DDBJ databases">
        <title>Genomic Encyclopedia of Type Strains, Phase IV (KMG-V): Genome sequencing to study the core and pangenomes of soil and plant-associated prokaryotes.</title>
        <authorList>
            <person name="Whitman W."/>
        </authorList>
    </citation>
    <scope>NUCLEOTIDE SEQUENCE [LARGE SCALE GENOMIC DNA]</scope>
    <source>
        <strain evidence="1 2">MP7CTX6</strain>
    </source>
</reference>
<dbReference type="InterPro" id="IPR032710">
    <property type="entry name" value="NTF2-like_dom_sf"/>
</dbReference>
<dbReference type="RefSeq" id="WP_183867688.1">
    <property type="nucleotide sequence ID" value="NZ_JACHCF010000006.1"/>
</dbReference>
<protein>
    <recommendedName>
        <fullName evidence="3">DUF4440 domain-containing protein</fullName>
    </recommendedName>
</protein>
<sequence length="136" mass="15535">MDIIAQATEEINLFIQNIGEWFRSDVEGNKAAEDAILRKFHPGFIMITPGGVTVDFEELSAWLPTVYGLKPDISVEVADIKAQYVQTDSVLMTYTEYQYREEGDNKRIATALFVRGEDGQLKWYHLQETWSPVAED</sequence>
<dbReference type="AlphaFoldDB" id="A0A7W8YUA5"/>
<dbReference type="Proteomes" id="UP000537718">
    <property type="component" value="Unassembled WGS sequence"/>
</dbReference>
<evidence type="ECO:0000313" key="1">
    <source>
        <dbReference type="EMBL" id="MBB5621733.1"/>
    </source>
</evidence>
<organism evidence="1 2">
    <name type="scientific">Pedobacter cryoconitis</name>
    <dbReference type="NCBI Taxonomy" id="188932"/>
    <lineage>
        <taxon>Bacteria</taxon>
        <taxon>Pseudomonadati</taxon>
        <taxon>Bacteroidota</taxon>
        <taxon>Sphingobacteriia</taxon>
        <taxon>Sphingobacteriales</taxon>
        <taxon>Sphingobacteriaceae</taxon>
        <taxon>Pedobacter</taxon>
    </lineage>
</organism>
<dbReference type="SUPFAM" id="SSF54427">
    <property type="entry name" value="NTF2-like"/>
    <property type="match status" value="1"/>
</dbReference>
<dbReference type="EMBL" id="JACHCF010000006">
    <property type="protein sequence ID" value="MBB5621733.1"/>
    <property type="molecule type" value="Genomic_DNA"/>
</dbReference>
<gene>
    <name evidence="1" type="ORF">HDE69_002796</name>
</gene>
<accession>A0A7W8YUA5</accession>
<evidence type="ECO:0008006" key="3">
    <source>
        <dbReference type="Google" id="ProtNLM"/>
    </source>
</evidence>
<proteinExistence type="predicted"/>
<dbReference type="Gene3D" id="3.10.450.50">
    <property type="match status" value="1"/>
</dbReference>